<feature type="signal peptide" evidence="18">
    <location>
        <begin position="1"/>
        <end position="25"/>
    </location>
</feature>
<sequence length="818" mass="89567">MEVDPKRLTHIVVALLIFLVGGVICFTDPNDFKILNDFRNGLENPDLLKWPSKGNNNDPCGPPAWPHVFCSNNGRVTQIQVQNLGLKGPLPQNMNQLDKLQNVGLQRNNFNGKLPSFSGLSDLQYAYLDFNEFDTIPADFFHGLSNIRVLALDNNPFNQSTGWSIPSELAESTQLILWLNNQDGGGLTGSIDVIGTMVGLTQVWLHGNQFTGSIPDNIGSLTSLKELNLNRNRLVGLIPSGLANLNLQLLDLSNNMLMGSLPKFKAAKVLYDSNSFCQSDPGAQCAPEVNALLGFLRDVNYPENSHPRGLVTIHVWDHEGNNLHGILPSNLTLLNSLRLLNLSGNDFEPPLPKFNNGVNVVIDHNPKLNPSGPPLPPSPNGSPSDSSTPSSNFAPSEGNSSSPNASSDVNKERNSIKSRVVVIVASSSAVFTVLAIVLAVYCLRKRKKTKTAQNGVVIHPKDSSNPSDMVKIAIIDTSSGAESSRTTDGSDNARVIEAGNLVFSLQSLRKVTNDFARENELGRGGFGVVYKGELENGMNLAVKRMESGEIGCSEQTSFPLEEFEFGAFVVDERLNIALDVARGVEYLHSLAHQSFIHRDLKSANILLDDDFRAKVSDFGLVKLALDTERSVATRLAGTFGYLAPEYAVTGKITTKVDVFSFGVILMELLTGLVALDERRPEEKRYLAEWFWQIKSNRDTLIASIDPALDVKEDIYESIFIIAELAGHCTAREANYRPEMGHAVNVLAQLVEKWKPYEETDNCSGINLDLPLPQLLKGWQEEGDTRDFSGTFSQDSKGSIPAKPSGICRFVHFADAANR</sequence>
<dbReference type="Gene3D" id="3.30.200.20">
    <property type="entry name" value="Phosphorylase Kinase, domain 1"/>
    <property type="match status" value="1"/>
</dbReference>
<accession>A0ABR0XWT6</accession>
<feature type="compositionally biased region" description="Pro residues" evidence="16">
    <location>
        <begin position="371"/>
        <end position="380"/>
    </location>
</feature>
<comment type="caution">
    <text evidence="20">The sequence shown here is derived from an EMBL/GenBank/DDBJ whole genome shotgun (WGS) entry which is preliminary data.</text>
</comment>
<gene>
    <name evidence="20" type="ORF">DH2020_000501</name>
</gene>
<keyword evidence="21" id="KW-1185">Reference proteome</keyword>
<dbReference type="SMART" id="SM00220">
    <property type="entry name" value="S_TKc"/>
    <property type="match status" value="1"/>
</dbReference>
<dbReference type="InterPro" id="IPR032675">
    <property type="entry name" value="LRR_dom_sf"/>
</dbReference>
<feature type="domain" description="Protein kinase" evidence="19">
    <location>
        <begin position="443"/>
        <end position="750"/>
    </location>
</feature>
<dbReference type="PROSITE" id="PS00107">
    <property type="entry name" value="PROTEIN_KINASE_ATP"/>
    <property type="match status" value="1"/>
</dbReference>
<keyword evidence="3" id="KW-0433">Leucine-rich repeat</keyword>
<evidence type="ECO:0000313" key="20">
    <source>
        <dbReference type="EMBL" id="KAK6163637.1"/>
    </source>
</evidence>
<dbReference type="Pfam" id="PF00069">
    <property type="entry name" value="Pkinase"/>
    <property type="match status" value="1"/>
</dbReference>
<evidence type="ECO:0000256" key="8">
    <source>
        <dbReference type="ARBA" id="ARBA00022741"/>
    </source>
</evidence>
<evidence type="ECO:0000256" key="17">
    <source>
        <dbReference type="SAM" id="Phobius"/>
    </source>
</evidence>
<evidence type="ECO:0000256" key="10">
    <source>
        <dbReference type="ARBA" id="ARBA00022840"/>
    </source>
</evidence>
<evidence type="ECO:0000256" key="13">
    <source>
        <dbReference type="ARBA" id="ARBA00023170"/>
    </source>
</evidence>
<evidence type="ECO:0000256" key="14">
    <source>
        <dbReference type="ARBA" id="ARBA00023180"/>
    </source>
</evidence>
<dbReference type="Pfam" id="PF08263">
    <property type="entry name" value="LRRNT_2"/>
    <property type="match status" value="1"/>
</dbReference>
<evidence type="ECO:0000256" key="18">
    <source>
        <dbReference type="SAM" id="SignalP"/>
    </source>
</evidence>
<keyword evidence="10 15" id="KW-0067">ATP-binding</keyword>
<comment type="similarity">
    <text evidence="2">Belongs to the protein kinase superfamily. Ser/Thr protein kinase family.</text>
</comment>
<dbReference type="PROSITE" id="PS50011">
    <property type="entry name" value="PROTEIN_KINASE_DOM"/>
    <property type="match status" value="1"/>
</dbReference>
<keyword evidence="7" id="KW-0677">Repeat</keyword>
<feature type="binding site" evidence="15">
    <location>
        <position position="543"/>
    </location>
    <ligand>
        <name>ATP</name>
        <dbReference type="ChEBI" id="CHEBI:30616"/>
    </ligand>
</feature>
<dbReference type="InterPro" id="IPR000719">
    <property type="entry name" value="Prot_kinase_dom"/>
</dbReference>
<dbReference type="PANTHER" id="PTHR47986:SF1">
    <property type="entry name" value="OS04G0685900 PROTEIN"/>
    <property type="match status" value="1"/>
</dbReference>
<organism evidence="20 21">
    <name type="scientific">Rehmannia glutinosa</name>
    <name type="common">Chinese foxglove</name>
    <dbReference type="NCBI Taxonomy" id="99300"/>
    <lineage>
        <taxon>Eukaryota</taxon>
        <taxon>Viridiplantae</taxon>
        <taxon>Streptophyta</taxon>
        <taxon>Embryophyta</taxon>
        <taxon>Tracheophyta</taxon>
        <taxon>Spermatophyta</taxon>
        <taxon>Magnoliopsida</taxon>
        <taxon>eudicotyledons</taxon>
        <taxon>Gunneridae</taxon>
        <taxon>Pentapetalae</taxon>
        <taxon>asterids</taxon>
        <taxon>lamiids</taxon>
        <taxon>Lamiales</taxon>
        <taxon>Orobanchaceae</taxon>
        <taxon>Rehmannieae</taxon>
        <taxon>Rehmannia</taxon>
    </lineage>
</organism>
<keyword evidence="14" id="KW-0325">Glycoprotein</keyword>
<evidence type="ECO:0000256" key="11">
    <source>
        <dbReference type="ARBA" id="ARBA00022989"/>
    </source>
</evidence>
<dbReference type="Gene3D" id="1.10.510.10">
    <property type="entry name" value="Transferase(Phosphotransferase) domain 1"/>
    <property type="match status" value="1"/>
</dbReference>
<evidence type="ECO:0000256" key="9">
    <source>
        <dbReference type="ARBA" id="ARBA00022777"/>
    </source>
</evidence>
<dbReference type="InterPro" id="IPR052422">
    <property type="entry name" value="Auxin_Ser/Thr_Kinase"/>
</dbReference>
<evidence type="ECO:0000256" key="16">
    <source>
        <dbReference type="SAM" id="MobiDB-lite"/>
    </source>
</evidence>
<dbReference type="SUPFAM" id="SSF52058">
    <property type="entry name" value="L domain-like"/>
    <property type="match status" value="1"/>
</dbReference>
<dbReference type="Pfam" id="PF00560">
    <property type="entry name" value="LRR_1"/>
    <property type="match status" value="3"/>
</dbReference>
<evidence type="ECO:0000313" key="21">
    <source>
        <dbReference type="Proteomes" id="UP001318860"/>
    </source>
</evidence>
<dbReference type="EMBL" id="JABTTQ020000001">
    <property type="protein sequence ID" value="KAK6163637.1"/>
    <property type="molecule type" value="Genomic_DNA"/>
</dbReference>
<evidence type="ECO:0000256" key="1">
    <source>
        <dbReference type="ARBA" id="ARBA00004167"/>
    </source>
</evidence>
<dbReference type="InterPro" id="IPR008271">
    <property type="entry name" value="Ser/Thr_kinase_AS"/>
</dbReference>
<protein>
    <recommendedName>
        <fullName evidence="19">Protein kinase domain-containing protein</fullName>
    </recommendedName>
</protein>
<dbReference type="InterPro" id="IPR017441">
    <property type="entry name" value="Protein_kinase_ATP_BS"/>
</dbReference>
<keyword evidence="12 17" id="KW-0472">Membrane</keyword>
<dbReference type="Proteomes" id="UP001318860">
    <property type="component" value="Unassembled WGS sequence"/>
</dbReference>
<dbReference type="Gene3D" id="3.80.10.10">
    <property type="entry name" value="Ribonuclease Inhibitor"/>
    <property type="match status" value="3"/>
</dbReference>
<evidence type="ECO:0000256" key="4">
    <source>
        <dbReference type="ARBA" id="ARBA00022679"/>
    </source>
</evidence>
<evidence type="ECO:0000256" key="12">
    <source>
        <dbReference type="ARBA" id="ARBA00023136"/>
    </source>
</evidence>
<dbReference type="InterPro" id="IPR011009">
    <property type="entry name" value="Kinase-like_dom_sf"/>
</dbReference>
<comment type="subcellular location">
    <subcellularLocation>
        <location evidence="1">Membrane</location>
        <topology evidence="1">Single-pass membrane protein</topology>
    </subcellularLocation>
</comment>
<proteinExistence type="inferred from homology"/>
<evidence type="ECO:0000256" key="3">
    <source>
        <dbReference type="ARBA" id="ARBA00022614"/>
    </source>
</evidence>
<keyword evidence="8 15" id="KW-0547">Nucleotide-binding</keyword>
<feature type="compositionally biased region" description="Low complexity" evidence="16">
    <location>
        <begin position="381"/>
        <end position="407"/>
    </location>
</feature>
<evidence type="ECO:0000256" key="7">
    <source>
        <dbReference type="ARBA" id="ARBA00022737"/>
    </source>
</evidence>
<dbReference type="InterPro" id="IPR013210">
    <property type="entry name" value="LRR_N_plant-typ"/>
</dbReference>
<keyword evidence="13" id="KW-0675">Receptor</keyword>
<dbReference type="SMART" id="SM00369">
    <property type="entry name" value="LRR_TYP"/>
    <property type="match status" value="3"/>
</dbReference>
<name>A0ABR0XWT6_REHGL</name>
<keyword evidence="4" id="KW-0808">Transferase</keyword>
<dbReference type="SUPFAM" id="SSF56112">
    <property type="entry name" value="Protein kinase-like (PK-like)"/>
    <property type="match status" value="1"/>
</dbReference>
<evidence type="ECO:0000259" key="19">
    <source>
        <dbReference type="PROSITE" id="PS50011"/>
    </source>
</evidence>
<feature type="chain" id="PRO_5046383922" description="Protein kinase domain-containing protein" evidence="18">
    <location>
        <begin position="26"/>
        <end position="818"/>
    </location>
</feature>
<feature type="transmembrane region" description="Helical" evidence="17">
    <location>
        <begin position="420"/>
        <end position="443"/>
    </location>
</feature>
<dbReference type="PROSITE" id="PS00108">
    <property type="entry name" value="PROTEIN_KINASE_ST"/>
    <property type="match status" value="1"/>
</dbReference>
<evidence type="ECO:0000256" key="5">
    <source>
        <dbReference type="ARBA" id="ARBA00022692"/>
    </source>
</evidence>
<evidence type="ECO:0000256" key="15">
    <source>
        <dbReference type="PROSITE-ProRule" id="PRU10141"/>
    </source>
</evidence>
<keyword evidence="11 17" id="KW-1133">Transmembrane helix</keyword>
<keyword evidence="9" id="KW-0418">Kinase</keyword>
<dbReference type="PANTHER" id="PTHR47986">
    <property type="entry name" value="OSJNBA0070M12.3 PROTEIN"/>
    <property type="match status" value="1"/>
</dbReference>
<evidence type="ECO:0000256" key="6">
    <source>
        <dbReference type="ARBA" id="ARBA00022729"/>
    </source>
</evidence>
<keyword evidence="6 18" id="KW-0732">Signal</keyword>
<evidence type="ECO:0000256" key="2">
    <source>
        <dbReference type="ARBA" id="ARBA00008684"/>
    </source>
</evidence>
<dbReference type="InterPro" id="IPR003591">
    <property type="entry name" value="Leu-rich_rpt_typical-subtyp"/>
</dbReference>
<dbReference type="InterPro" id="IPR001611">
    <property type="entry name" value="Leu-rich_rpt"/>
</dbReference>
<keyword evidence="5 17" id="KW-0812">Transmembrane</keyword>
<reference evidence="20 21" key="1">
    <citation type="journal article" date="2021" name="Comput. Struct. Biotechnol. J.">
        <title>De novo genome assembly of the potent medicinal plant Rehmannia glutinosa using nanopore technology.</title>
        <authorList>
            <person name="Ma L."/>
            <person name="Dong C."/>
            <person name="Song C."/>
            <person name="Wang X."/>
            <person name="Zheng X."/>
            <person name="Niu Y."/>
            <person name="Chen S."/>
            <person name="Feng W."/>
        </authorList>
    </citation>
    <scope>NUCLEOTIDE SEQUENCE [LARGE SCALE GENOMIC DNA]</scope>
    <source>
        <strain evidence="20">DH-2019</strain>
    </source>
</reference>
<feature type="region of interest" description="Disordered" evidence="16">
    <location>
        <begin position="362"/>
        <end position="412"/>
    </location>
</feature>